<proteinExistence type="predicted"/>
<organism evidence="2">
    <name type="scientific">marine sediment metagenome</name>
    <dbReference type="NCBI Taxonomy" id="412755"/>
    <lineage>
        <taxon>unclassified sequences</taxon>
        <taxon>metagenomes</taxon>
        <taxon>ecological metagenomes</taxon>
    </lineage>
</organism>
<dbReference type="EMBL" id="BARW01023529">
    <property type="protein sequence ID" value="GAI96698.1"/>
    <property type="molecule type" value="Genomic_DNA"/>
</dbReference>
<evidence type="ECO:0000259" key="1">
    <source>
        <dbReference type="Pfam" id="PF18753"/>
    </source>
</evidence>
<dbReference type="InterPro" id="IPR041180">
    <property type="entry name" value="Nmad2"/>
</dbReference>
<reference evidence="2" key="1">
    <citation type="journal article" date="2014" name="Front. Microbiol.">
        <title>High frequency of phylogenetically diverse reductive dehalogenase-homologous genes in deep subseafloor sedimentary metagenomes.</title>
        <authorList>
            <person name="Kawai M."/>
            <person name="Futagami T."/>
            <person name="Toyoda A."/>
            <person name="Takaki Y."/>
            <person name="Nishi S."/>
            <person name="Hori S."/>
            <person name="Arai W."/>
            <person name="Tsubouchi T."/>
            <person name="Morono Y."/>
            <person name="Uchiyama I."/>
            <person name="Ito T."/>
            <person name="Fujiyama A."/>
            <person name="Inagaki F."/>
            <person name="Takami H."/>
        </authorList>
    </citation>
    <scope>NUCLEOTIDE SEQUENCE</scope>
    <source>
        <strain evidence="2">Expedition CK06-06</strain>
    </source>
</reference>
<dbReference type="AlphaFoldDB" id="X1SUR6"/>
<comment type="caution">
    <text evidence="2">The sequence shown here is derived from an EMBL/GenBank/DDBJ whole genome shotgun (WGS) entry which is preliminary data.</text>
</comment>
<gene>
    <name evidence="2" type="ORF">S12H4_38994</name>
</gene>
<name>X1SUR6_9ZZZZ</name>
<accession>X1SUR6</accession>
<evidence type="ECO:0000313" key="2">
    <source>
        <dbReference type="EMBL" id="GAI96698.1"/>
    </source>
</evidence>
<sequence>VREQVFLVCRDKCLCSFYVLFYQVKELKIYSYVVRDDRGLAPNPFWDHCTLALDQELIRKIAKVGDWVVGLKEKSNKLEDYYLLFAMQITEKITFEDYWTNPRFQLKRPDYSVDEEIFRMGDNIYELGLDGEFIQQYSAHSRDNYESDEEWEKQKREDLHGEFVLVSDRKFYHYFGREPVKIPSKELVDILYCDIGHKCIADPKVPQEFLDFIEELNKQDKIGFVNPPEIWPKDDETYVQCWD</sequence>
<dbReference type="Pfam" id="PF18753">
    <property type="entry name" value="Nmad2"/>
    <property type="match status" value="1"/>
</dbReference>
<feature type="non-terminal residue" evidence="2">
    <location>
        <position position="1"/>
    </location>
</feature>
<feature type="domain" description="Nucleotide modification associated" evidence="1">
    <location>
        <begin position="28"/>
        <end position="220"/>
    </location>
</feature>
<protein>
    <recommendedName>
        <fullName evidence="1">Nucleotide modification associated domain-containing protein</fullName>
    </recommendedName>
</protein>